<accession>A0A369KKS1</accession>
<organism evidence="1 2">
    <name type="scientific">Candidatus Similichlamydia laticola</name>
    <dbReference type="NCBI Taxonomy" id="2170265"/>
    <lineage>
        <taxon>Bacteria</taxon>
        <taxon>Pseudomonadati</taxon>
        <taxon>Chlamydiota</taxon>
        <taxon>Chlamydiia</taxon>
        <taxon>Parachlamydiales</taxon>
        <taxon>Candidatus Parilichlamydiaceae</taxon>
        <taxon>Candidatus Similichlamydia</taxon>
    </lineage>
</organism>
<proteinExistence type="predicted"/>
<protein>
    <submittedName>
        <fullName evidence="1">Uncharacterized protein</fullName>
    </submittedName>
</protein>
<dbReference type="AlphaFoldDB" id="A0A369KKS1"/>
<dbReference type="Proteomes" id="UP000253816">
    <property type="component" value="Unassembled WGS sequence"/>
</dbReference>
<sequence length="370" mass="42090">MRKRQVSFKLQPYVRVEGELGKQSLKGLFLMLLLNNKSNTLGLLCSRKPISSTLPMTILQKRQLLDQVTNEETSQVEFFCLKDKRIFRIKIPSLSAEAFKEKLPQPAFFRGSFTKNLDIKTEVNLFPWKDNDLLVLPHGCSIIPQQKLKEGTLYLIRGPQLELAFIPGEKNSILLREDLLSFHRTFLDELDVTHRFIPPNKCSKLSLGKEAKISRTKDNYFRISGVSIILLASEKAGFVAILCKSGDYEPVNVESVNKLQDLSASEYKPIEKRLRKEEEPNTSAQAMEESLPFLRERRATGGTQQQLSWTMIKQKDDYCHAIALEALKDRRSVPLTQPSELERLLTSSGVERAEEERRILAASGLLALAN</sequence>
<evidence type="ECO:0000313" key="2">
    <source>
        <dbReference type="Proteomes" id="UP000253816"/>
    </source>
</evidence>
<gene>
    <name evidence="1" type="ORF">HAT2_00287</name>
</gene>
<name>A0A369KKS1_9BACT</name>
<evidence type="ECO:0000313" key="1">
    <source>
        <dbReference type="EMBL" id="RDB31606.1"/>
    </source>
</evidence>
<reference evidence="1 2" key="1">
    <citation type="submission" date="2018-07" db="EMBL/GenBank/DDBJ databases">
        <title>Comparative genomics of the Candidatus Parilichlamydiaceae reveals evidence of convergent evolution and genome reduction in the phylum Chlamydiae.</title>
        <authorList>
            <person name="Taylor-Brown A."/>
            <person name="Polkinghorne A."/>
        </authorList>
    </citation>
    <scope>NUCLEOTIDE SEQUENCE [LARGE SCALE GENOMIC DNA]</scope>
    <source>
        <strain evidence="1 2">Hat2</strain>
    </source>
</reference>
<dbReference type="EMBL" id="QQBG01000011">
    <property type="protein sequence ID" value="RDB31606.1"/>
    <property type="molecule type" value="Genomic_DNA"/>
</dbReference>
<dbReference type="RefSeq" id="WP_114544278.1">
    <property type="nucleotide sequence ID" value="NZ_QQBG01000011.1"/>
</dbReference>
<keyword evidence="2" id="KW-1185">Reference proteome</keyword>
<comment type="caution">
    <text evidence="1">The sequence shown here is derived from an EMBL/GenBank/DDBJ whole genome shotgun (WGS) entry which is preliminary data.</text>
</comment>